<gene>
    <name evidence="3" type="ORF">CAL13_18620</name>
</gene>
<feature type="compositionally biased region" description="Basic and acidic residues" evidence="1">
    <location>
        <begin position="93"/>
        <end position="105"/>
    </location>
</feature>
<feature type="compositionally biased region" description="Low complexity" evidence="1">
    <location>
        <begin position="116"/>
        <end position="136"/>
    </location>
</feature>
<dbReference type="AlphaFoldDB" id="A0A1W6Z421"/>
<feature type="chain" id="PRO_5012077315" description="NlpE C-terminal OB domain-containing protein" evidence="2">
    <location>
        <begin position="32"/>
        <end position="265"/>
    </location>
</feature>
<protein>
    <recommendedName>
        <fullName evidence="5">NlpE C-terminal OB domain-containing protein</fullName>
    </recommendedName>
</protein>
<evidence type="ECO:0008006" key="5">
    <source>
        <dbReference type="Google" id="ProtNLM"/>
    </source>
</evidence>
<dbReference type="Pfam" id="PF04170">
    <property type="entry name" value="NlpE"/>
    <property type="match status" value="1"/>
</dbReference>
<reference evidence="3 4" key="1">
    <citation type="submission" date="2017-05" db="EMBL/GenBank/DDBJ databases">
        <title>Complete and WGS of Bordetella genogroups.</title>
        <authorList>
            <person name="Spilker T."/>
            <person name="LiPuma J."/>
        </authorList>
    </citation>
    <scope>NUCLEOTIDE SEQUENCE [LARGE SCALE GENOMIC DNA]</scope>
    <source>
        <strain evidence="3 4">AU17164</strain>
    </source>
</reference>
<dbReference type="OrthoDB" id="8688958at2"/>
<name>A0A1W6Z421_9BORD</name>
<proteinExistence type="predicted"/>
<organism evidence="3 4">
    <name type="scientific">Bordetella genomosp. 9</name>
    <dbReference type="NCBI Taxonomy" id="1416803"/>
    <lineage>
        <taxon>Bacteria</taxon>
        <taxon>Pseudomonadati</taxon>
        <taxon>Pseudomonadota</taxon>
        <taxon>Betaproteobacteria</taxon>
        <taxon>Burkholderiales</taxon>
        <taxon>Alcaligenaceae</taxon>
        <taxon>Bordetella</taxon>
    </lineage>
</organism>
<evidence type="ECO:0000313" key="3">
    <source>
        <dbReference type="EMBL" id="ARP88001.1"/>
    </source>
</evidence>
<keyword evidence="4" id="KW-1185">Reference proteome</keyword>
<feature type="signal peptide" evidence="2">
    <location>
        <begin position="1"/>
        <end position="31"/>
    </location>
</feature>
<dbReference type="Proteomes" id="UP000194139">
    <property type="component" value="Chromosome"/>
</dbReference>
<feature type="compositionally biased region" description="Low complexity" evidence="1">
    <location>
        <begin position="82"/>
        <end position="92"/>
    </location>
</feature>
<dbReference type="Gene3D" id="2.40.128.640">
    <property type="match status" value="1"/>
</dbReference>
<evidence type="ECO:0000313" key="4">
    <source>
        <dbReference type="Proteomes" id="UP000194139"/>
    </source>
</evidence>
<sequence length="265" mass="28164">MSVHSPVSASRFQPVKRAFSIAALAAAPAIAGLAGCADQQQPGYYDPPRGSTVTDAQYMGVGAGYRPIVRAPSQLQIDLKAPTPTEQQQAEAQRAKAIQDGRTSEDGQPLPPPAVASADAESPRPAAAARTPTAAERSLVPQAQTYVGTLPCFVAGMQCDAQRITLTLAPNGRWRGRSAYLDNSPGREKPVAEQGCWAVTDEKPPRVFLMGADGNTRAEFQVAANNVLRLRAVAGVTPNLNYTLTRQPDLDPIDELARQTPPRCP</sequence>
<dbReference type="RefSeq" id="WP_086058705.1">
    <property type="nucleotide sequence ID" value="NZ_CP021109.1"/>
</dbReference>
<accession>A0A1W6Z421</accession>
<feature type="region of interest" description="Disordered" evidence="1">
    <location>
        <begin position="82"/>
        <end position="136"/>
    </location>
</feature>
<evidence type="ECO:0000256" key="1">
    <source>
        <dbReference type="SAM" id="MobiDB-lite"/>
    </source>
</evidence>
<evidence type="ECO:0000256" key="2">
    <source>
        <dbReference type="SAM" id="SignalP"/>
    </source>
</evidence>
<dbReference type="InterPro" id="IPR007298">
    <property type="entry name" value="Cu-R_lipoprotein_NlpE"/>
</dbReference>
<keyword evidence="2" id="KW-0732">Signal</keyword>
<dbReference type="EMBL" id="CP021109">
    <property type="protein sequence ID" value="ARP88001.1"/>
    <property type="molecule type" value="Genomic_DNA"/>
</dbReference>